<proteinExistence type="predicted"/>
<gene>
    <name evidence="2" type="ORF">FHP06_13980</name>
</gene>
<keyword evidence="3" id="KW-1185">Reference proteome</keyword>
<dbReference type="InterPro" id="IPR034768">
    <property type="entry name" value="4FE4S_WBL"/>
</dbReference>
<sequence>MPPCAAAPDTYLDERLNDPSVTMIGTVRSLHRQCAGCPVMFDCLYRAVVEVDISGYVACTTESERTAMRRQLGIEVAQPSLAPFGAPRVGGGPVSHEAVIAARQAHPKDTCQQLAERLGCSTSTIKRHLRRERQKAATAVDDATSESRPTLEQVLDAFDQLSTAHVA</sequence>
<evidence type="ECO:0000259" key="1">
    <source>
        <dbReference type="PROSITE" id="PS51674"/>
    </source>
</evidence>
<protein>
    <submittedName>
        <fullName evidence="2">HTH domain-containing protein</fullName>
    </submittedName>
</protein>
<name>A0A5C8NFU6_9ACTN</name>
<dbReference type="EMBL" id="VDUX01000007">
    <property type="protein sequence ID" value="TXL57480.1"/>
    <property type="molecule type" value="Genomic_DNA"/>
</dbReference>
<reference evidence="2 3" key="1">
    <citation type="submission" date="2019-06" db="EMBL/GenBank/DDBJ databases">
        <title>Aeromicrobium sp. nov., isolated from a maize field.</title>
        <authorList>
            <person name="Lin S.-Y."/>
            <person name="Tsai C.-F."/>
            <person name="Young C.-C."/>
        </authorList>
    </citation>
    <scope>NUCLEOTIDE SEQUENCE [LARGE SCALE GENOMIC DNA]</scope>
    <source>
        <strain evidence="2 3">CC-CFT486</strain>
    </source>
</reference>
<evidence type="ECO:0000313" key="2">
    <source>
        <dbReference type="EMBL" id="TXL57480.1"/>
    </source>
</evidence>
<dbReference type="AlphaFoldDB" id="A0A5C8NFU6"/>
<feature type="domain" description="4Fe-4S Wbl-type" evidence="1">
    <location>
        <begin position="3"/>
        <end position="67"/>
    </location>
</feature>
<dbReference type="RefSeq" id="WP_147687413.1">
    <property type="nucleotide sequence ID" value="NZ_VDUX01000007.1"/>
</dbReference>
<organism evidence="2 3">
    <name type="scientific">Aeromicrobium terrae</name>
    <dbReference type="NCBI Taxonomy" id="2498846"/>
    <lineage>
        <taxon>Bacteria</taxon>
        <taxon>Bacillati</taxon>
        <taxon>Actinomycetota</taxon>
        <taxon>Actinomycetes</taxon>
        <taxon>Propionibacteriales</taxon>
        <taxon>Nocardioidaceae</taxon>
        <taxon>Aeromicrobium</taxon>
    </lineage>
</organism>
<evidence type="ECO:0000313" key="3">
    <source>
        <dbReference type="Proteomes" id="UP000321571"/>
    </source>
</evidence>
<dbReference type="Proteomes" id="UP000321571">
    <property type="component" value="Unassembled WGS sequence"/>
</dbReference>
<dbReference type="PROSITE" id="PS51674">
    <property type="entry name" value="4FE4S_WBL"/>
    <property type="match status" value="1"/>
</dbReference>
<comment type="caution">
    <text evidence="2">The sequence shown here is derived from an EMBL/GenBank/DDBJ whole genome shotgun (WGS) entry which is preliminary data.</text>
</comment>
<dbReference type="OrthoDB" id="3744914at2"/>
<accession>A0A5C8NFU6</accession>